<accession>A0A5J4TX36</accession>
<reference evidence="1 2" key="1">
    <citation type="submission" date="2019-03" db="EMBL/GenBank/DDBJ databases">
        <title>Single cell metagenomics reveals metabolic interactions within the superorganism composed of flagellate Streblomastix strix and complex community of Bacteroidetes bacteria on its surface.</title>
        <authorList>
            <person name="Treitli S.C."/>
            <person name="Kolisko M."/>
            <person name="Husnik F."/>
            <person name="Keeling P."/>
            <person name="Hampl V."/>
        </authorList>
    </citation>
    <scope>NUCLEOTIDE SEQUENCE [LARGE SCALE GENOMIC DNA]</scope>
    <source>
        <strain evidence="1">ST1C</strain>
    </source>
</reference>
<gene>
    <name evidence="1" type="ORF">EZS28_041815</name>
</gene>
<dbReference type="EMBL" id="SNRW01023894">
    <property type="protein sequence ID" value="KAA6362658.1"/>
    <property type="molecule type" value="Genomic_DNA"/>
</dbReference>
<proteinExistence type="predicted"/>
<organism evidence="1 2">
    <name type="scientific">Streblomastix strix</name>
    <dbReference type="NCBI Taxonomy" id="222440"/>
    <lineage>
        <taxon>Eukaryota</taxon>
        <taxon>Metamonada</taxon>
        <taxon>Preaxostyla</taxon>
        <taxon>Oxymonadida</taxon>
        <taxon>Streblomastigidae</taxon>
        <taxon>Streblomastix</taxon>
    </lineage>
</organism>
<dbReference type="Proteomes" id="UP000324800">
    <property type="component" value="Unassembled WGS sequence"/>
</dbReference>
<evidence type="ECO:0000313" key="2">
    <source>
        <dbReference type="Proteomes" id="UP000324800"/>
    </source>
</evidence>
<name>A0A5J4TX36_9EUKA</name>
<comment type="caution">
    <text evidence="1">The sequence shown here is derived from an EMBL/GenBank/DDBJ whole genome shotgun (WGS) entry which is preliminary data.</text>
</comment>
<sequence>MKKKTKVSCPKDWIIKLQDYRNTLVLLNQEINSGVWAFTAKCRRVKYEIGIGIIDARQKVIPHPFDYKQTFNNSCNELKWGDEVSVIVDLQSNPHTFCLAINKVLQPFCVTNIPDRLKFILFFGGLDSEWEFISLQELAQAVDLSKIEERRRFKYE</sequence>
<evidence type="ECO:0008006" key="3">
    <source>
        <dbReference type="Google" id="ProtNLM"/>
    </source>
</evidence>
<dbReference type="AlphaFoldDB" id="A0A5J4TX36"/>
<evidence type="ECO:0000313" key="1">
    <source>
        <dbReference type="EMBL" id="KAA6362658.1"/>
    </source>
</evidence>
<protein>
    <recommendedName>
        <fullName evidence="3">SPRY domain-containing protein</fullName>
    </recommendedName>
</protein>